<dbReference type="GO" id="GO:0003735">
    <property type="term" value="F:structural constituent of ribosome"/>
    <property type="evidence" value="ECO:0007669"/>
    <property type="project" value="InterPro"/>
</dbReference>
<dbReference type="AlphaFoldDB" id="A0AAJ7C3T1"/>
<evidence type="ECO:0000256" key="3">
    <source>
        <dbReference type="ARBA" id="ARBA00023274"/>
    </source>
</evidence>
<keyword evidence="3" id="KW-0687">Ribonucleoprotein</keyword>
<dbReference type="Pfam" id="PF00468">
    <property type="entry name" value="Ribosomal_L34"/>
    <property type="match status" value="1"/>
</dbReference>
<dbReference type="PANTHER" id="PTHR14503">
    <property type="entry name" value="MITOCHONDRIAL RIBOSOMAL PROTEIN 34 FAMILY MEMBER"/>
    <property type="match status" value="1"/>
</dbReference>
<keyword evidence="2 7" id="KW-0689">Ribosomal protein</keyword>
<dbReference type="InterPro" id="IPR000271">
    <property type="entry name" value="Ribosomal_bL34"/>
</dbReference>
<reference evidence="7" key="1">
    <citation type="submission" date="2025-08" db="UniProtKB">
        <authorList>
            <consortium name="RefSeq"/>
        </authorList>
    </citation>
    <scope>IDENTIFICATION</scope>
</reference>
<dbReference type="RefSeq" id="XP_015601103.1">
    <property type="nucleotide sequence ID" value="XM_015745617.2"/>
</dbReference>
<protein>
    <recommendedName>
        <fullName evidence="4">Large ribosomal subunit protein bL34m</fullName>
    </recommendedName>
    <alternativeName>
        <fullName evidence="5">39S ribosomal protein L34, mitochondrial</fullName>
    </alternativeName>
</protein>
<dbReference type="GeneID" id="107270529"/>
<proteinExistence type="inferred from homology"/>
<evidence type="ECO:0000256" key="4">
    <source>
        <dbReference type="ARBA" id="ARBA00035274"/>
    </source>
</evidence>
<dbReference type="GO" id="GO:0005762">
    <property type="term" value="C:mitochondrial large ribosomal subunit"/>
    <property type="evidence" value="ECO:0007669"/>
    <property type="project" value="TreeGrafter"/>
</dbReference>
<dbReference type="Gene3D" id="1.10.287.3980">
    <property type="match status" value="1"/>
</dbReference>
<name>A0AAJ7C3T1_CEPCN</name>
<dbReference type="KEGG" id="ccin:107270529"/>
<sequence>MFGKLALNIFQALPKITCNLPARNLCMSSNTPNALLPAQTPGGLWSLTFFRTRMRYHFPRPNEVRRIKRHGWQARMSTPSGRKILMRRILKGKFVLSH</sequence>
<organism evidence="6 7">
    <name type="scientific">Cephus cinctus</name>
    <name type="common">Wheat stem sawfly</name>
    <dbReference type="NCBI Taxonomy" id="211228"/>
    <lineage>
        <taxon>Eukaryota</taxon>
        <taxon>Metazoa</taxon>
        <taxon>Ecdysozoa</taxon>
        <taxon>Arthropoda</taxon>
        <taxon>Hexapoda</taxon>
        <taxon>Insecta</taxon>
        <taxon>Pterygota</taxon>
        <taxon>Neoptera</taxon>
        <taxon>Endopterygota</taxon>
        <taxon>Hymenoptera</taxon>
        <taxon>Cephoidea</taxon>
        <taxon>Cephidae</taxon>
        <taxon>Cephus</taxon>
    </lineage>
</organism>
<evidence type="ECO:0000313" key="6">
    <source>
        <dbReference type="Proteomes" id="UP000694920"/>
    </source>
</evidence>
<gene>
    <name evidence="7" type="primary">LOC107270529</name>
</gene>
<dbReference type="FunFam" id="1.10.287.3980:FF:000001">
    <property type="entry name" value="Mitochondrial ribosomal protein L34"/>
    <property type="match status" value="1"/>
</dbReference>
<keyword evidence="6" id="KW-1185">Reference proteome</keyword>
<evidence type="ECO:0000256" key="1">
    <source>
        <dbReference type="ARBA" id="ARBA00010111"/>
    </source>
</evidence>
<comment type="similarity">
    <text evidence="1">Belongs to the bacterial ribosomal protein bL34 family.</text>
</comment>
<evidence type="ECO:0000313" key="7">
    <source>
        <dbReference type="RefSeq" id="XP_015601103.1"/>
    </source>
</evidence>
<dbReference type="Proteomes" id="UP000694920">
    <property type="component" value="Unplaced"/>
</dbReference>
<evidence type="ECO:0000256" key="2">
    <source>
        <dbReference type="ARBA" id="ARBA00022980"/>
    </source>
</evidence>
<dbReference type="GO" id="GO:0006412">
    <property type="term" value="P:translation"/>
    <property type="evidence" value="ECO:0007669"/>
    <property type="project" value="InterPro"/>
</dbReference>
<evidence type="ECO:0000256" key="5">
    <source>
        <dbReference type="ARBA" id="ARBA00035434"/>
    </source>
</evidence>
<accession>A0AAJ7C3T1</accession>
<dbReference type="CTD" id="64981"/>
<dbReference type="PANTHER" id="PTHR14503:SF4">
    <property type="entry name" value="LARGE RIBOSOMAL SUBUNIT PROTEIN BL34M"/>
    <property type="match status" value="1"/>
</dbReference>